<comment type="caution">
    <text evidence="1">The sequence shown here is derived from an EMBL/GenBank/DDBJ whole genome shotgun (WGS) entry which is preliminary data.</text>
</comment>
<proteinExistence type="predicted"/>
<sequence length="210" mass="23525">MHCVAPREVMSGSCAVHEVTGGPLQYPPQDTCVTLSRLLVSLRKYMSPHRSSREGANQFCLNPYLDTEKSPTCARRQKTARRSRLTPVSGLVAGSGDSIGGRCVCYGFELSHHRNRLRLTTSDSQLWRLTNSMNTVARRVRVARCSHQHQAHSTSGSDEPFLHLILSDELQVTHHSTLITTCRAAPHCRNPVDCCMHMRTLRHAFRTPLP</sequence>
<reference evidence="2" key="1">
    <citation type="submission" date="2016-03" db="EMBL/GenBank/DDBJ databases">
        <authorList>
            <person name="Sibley D."/>
            <person name="Venepally P."/>
            <person name="Karamycheva S."/>
            <person name="Hadjithomas M."/>
            <person name="Khan A."/>
            <person name="Brunk B."/>
            <person name="Roos D."/>
            <person name="Caler E."/>
            <person name="Lorenzi H."/>
        </authorList>
    </citation>
    <scope>NUCLEOTIDE SEQUENCE [LARGE SCALE GENOMIC DNA]</scope>
    <source>
        <strain evidence="2">TgCatPRC2</strain>
    </source>
</reference>
<evidence type="ECO:0000313" key="1">
    <source>
        <dbReference type="EMBL" id="KYK62316.1"/>
    </source>
</evidence>
<accession>A0A151GYY9</accession>
<name>A0A151GYY9_TOXGO</name>
<evidence type="ECO:0000313" key="2">
    <source>
        <dbReference type="Proteomes" id="UP000075225"/>
    </source>
</evidence>
<dbReference type="Proteomes" id="UP000075225">
    <property type="component" value="Unassembled WGS sequence"/>
</dbReference>
<dbReference type="AlphaFoldDB" id="A0A151GYY9"/>
<gene>
    <name evidence="1" type="ORF">TGPRC2_358030</name>
</gene>
<protein>
    <submittedName>
        <fullName evidence="1">Uncharacterized protein</fullName>
    </submittedName>
</protein>
<organism evidence="1 2">
    <name type="scientific">Toxoplasma gondii TgCatPRC2</name>
    <dbReference type="NCBI Taxonomy" id="1130821"/>
    <lineage>
        <taxon>Eukaryota</taxon>
        <taxon>Sar</taxon>
        <taxon>Alveolata</taxon>
        <taxon>Apicomplexa</taxon>
        <taxon>Conoidasida</taxon>
        <taxon>Coccidia</taxon>
        <taxon>Eucoccidiorida</taxon>
        <taxon>Eimeriorina</taxon>
        <taxon>Sarcocystidae</taxon>
        <taxon>Toxoplasma</taxon>
    </lineage>
</organism>
<dbReference type="EMBL" id="AHZP02003059">
    <property type="protein sequence ID" value="KYK62316.1"/>
    <property type="molecule type" value="Genomic_DNA"/>
</dbReference>
<dbReference type="VEuPathDB" id="ToxoDB:TGPRC2_358030"/>